<dbReference type="Gene3D" id="1.10.10.10">
    <property type="entry name" value="Winged helix-like DNA-binding domain superfamily/Winged helix DNA-binding domain"/>
    <property type="match status" value="1"/>
</dbReference>
<dbReference type="EMBL" id="FUXX01000015">
    <property type="protein sequence ID" value="SKA61687.1"/>
    <property type="molecule type" value="Genomic_DNA"/>
</dbReference>
<dbReference type="Pfam" id="PF00392">
    <property type="entry name" value="GntR"/>
    <property type="match status" value="1"/>
</dbReference>
<dbReference type="PANTHER" id="PTHR43537:SF24">
    <property type="entry name" value="GLUCONATE OPERON TRANSCRIPTIONAL REPRESSOR"/>
    <property type="match status" value="1"/>
</dbReference>
<dbReference type="InterPro" id="IPR000524">
    <property type="entry name" value="Tscrpt_reg_HTH_GntR"/>
</dbReference>
<dbReference type="SMART" id="SM00345">
    <property type="entry name" value="HTH_GNTR"/>
    <property type="match status" value="1"/>
</dbReference>
<evidence type="ECO:0000313" key="5">
    <source>
        <dbReference type="EMBL" id="SKA61687.1"/>
    </source>
</evidence>
<dbReference type="InterPro" id="IPR036390">
    <property type="entry name" value="WH_DNA-bd_sf"/>
</dbReference>
<evidence type="ECO:0000259" key="4">
    <source>
        <dbReference type="PROSITE" id="PS50949"/>
    </source>
</evidence>
<feature type="domain" description="HTH gntR-type" evidence="4">
    <location>
        <begin position="4"/>
        <end position="71"/>
    </location>
</feature>
<evidence type="ECO:0000256" key="2">
    <source>
        <dbReference type="ARBA" id="ARBA00023125"/>
    </source>
</evidence>
<evidence type="ECO:0000256" key="1">
    <source>
        <dbReference type="ARBA" id="ARBA00023015"/>
    </source>
</evidence>
<dbReference type="STRING" id="83771.SAMN02910357_01294"/>
<keyword evidence="2 5" id="KW-0238">DNA-binding</keyword>
<protein>
    <submittedName>
        <fullName evidence="5">DNA-binding transcriptional regulator, GntR family</fullName>
    </submittedName>
</protein>
<dbReference type="Gene3D" id="1.20.120.530">
    <property type="entry name" value="GntR ligand-binding domain-like"/>
    <property type="match status" value="1"/>
</dbReference>
<dbReference type="Pfam" id="PF07729">
    <property type="entry name" value="FCD"/>
    <property type="match status" value="1"/>
</dbReference>
<keyword evidence="6" id="KW-1185">Reference proteome</keyword>
<dbReference type="RefSeq" id="WP_031491146.1">
    <property type="nucleotide sequence ID" value="NZ_FUXX01000015.1"/>
</dbReference>
<accession>A0A1T4V9T4</accession>
<dbReference type="InterPro" id="IPR008920">
    <property type="entry name" value="TF_FadR/GntR_C"/>
</dbReference>
<keyword evidence="3" id="KW-0804">Transcription</keyword>
<evidence type="ECO:0000313" key="6">
    <source>
        <dbReference type="Proteomes" id="UP000242432"/>
    </source>
</evidence>
<reference evidence="6" key="1">
    <citation type="submission" date="2017-02" db="EMBL/GenBank/DDBJ databases">
        <authorList>
            <person name="Varghese N."/>
            <person name="Submissions S."/>
        </authorList>
    </citation>
    <scope>NUCLEOTIDE SEQUENCE [LARGE SCALE GENOMIC DNA]</scope>
    <source>
        <strain evidence="6">DSM 3072</strain>
    </source>
</reference>
<dbReference type="InterPro" id="IPR011711">
    <property type="entry name" value="GntR_C"/>
</dbReference>
<evidence type="ECO:0000256" key="3">
    <source>
        <dbReference type="ARBA" id="ARBA00023163"/>
    </source>
</evidence>
<gene>
    <name evidence="5" type="ORF">SAMN02745213_01132</name>
</gene>
<dbReference type="Proteomes" id="UP000242432">
    <property type="component" value="Unassembled WGS sequence"/>
</dbReference>
<proteinExistence type="predicted"/>
<dbReference type="InterPro" id="IPR036388">
    <property type="entry name" value="WH-like_DNA-bd_sf"/>
</dbReference>
<name>A0A1T4V9T4_9GAMM</name>
<organism evidence="5 6">
    <name type="scientific">Succinivibrio dextrinosolvens DSM 3072</name>
    <dbReference type="NCBI Taxonomy" id="1123324"/>
    <lineage>
        <taxon>Bacteria</taxon>
        <taxon>Pseudomonadati</taxon>
        <taxon>Pseudomonadota</taxon>
        <taxon>Gammaproteobacteria</taxon>
        <taxon>Aeromonadales</taxon>
        <taxon>Succinivibrionaceae</taxon>
        <taxon>Succinivibrio</taxon>
    </lineage>
</organism>
<dbReference type="SMART" id="SM00895">
    <property type="entry name" value="FCD"/>
    <property type="match status" value="1"/>
</dbReference>
<dbReference type="PANTHER" id="PTHR43537">
    <property type="entry name" value="TRANSCRIPTIONAL REGULATOR, GNTR FAMILY"/>
    <property type="match status" value="1"/>
</dbReference>
<dbReference type="SUPFAM" id="SSF46785">
    <property type="entry name" value="Winged helix' DNA-binding domain"/>
    <property type="match status" value="1"/>
</dbReference>
<dbReference type="GO" id="GO:0003700">
    <property type="term" value="F:DNA-binding transcription factor activity"/>
    <property type="evidence" value="ECO:0007669"/>
    <property type="project" value="InterPro"/>
</dbReference>
<dbReference type="GO" id="GO:0003677">
    <property type="term" value="F:DNA binding"/>
    <property type="evidence" value="ECO:0007669"/>
    <property type="project" value="UniProtKB-KW"/>
</dbReference>
<dbReference type="PROSITE" id="PS50949">
    <property type="entry name" value="HTH_GNTR"/>
    <property type="match status" value="1"/>
</dbReference>
<dbReference type="CDD" id="cd07377">
    <property type="entry name" value="WHTH_GntR"/>
    <property type="match status" value="1"/>
</dbReference>
<sequence>MEHDLQKDIIYTRIKEMIVNGTFAMGEKISERTLEQSLKANKAPIRDALKRLQAEGLVVRKPKSGTYVFSLSQKELLNLLNFRFVIESQGMILSFGQNQEKLIERTENIIMKMKSALALNQGDVYLQQDSLFHETLVSLCENNYFITSFERISAIMDTARNFLGNNLEHMQKSIVEHQNIANAIREKNIGRVVELLREHILPEFGAYWKNFNLSDAD</sequence>
<dbReference type="AlphaFoldDB" id="A0A1T4V9T4"/>
<dbReference type="SUPFAM" id="SSF48008">
    <property type="entry name" value="GntR ligand-binding domain-like"/>
    <property type="match status" value="1"/>
</dbReference>
<keyword evidence="1" id="KW-0805">Transcription regulation</keyword>